<dbReference type="OrthoDB" id="10259687at2759"/>
<reference evidence="8" key="1">
    <citation type="submission" date="2015-10" db="EMBL/GenBank/DDBJ databases">
        <authorList>
            <person name="Devillers H."/>
        </authorList>
    </citation>
    <scope>NUCLEOTIDE SEQUENCE [LARGE SCALE GENOMIC DNA]</scope>
</reference>
<keyword evidence="3 5" id="KW-0694">RNA-binding</keyword>
<dbReference type="Proteomes" id="UP000236544">
    <property type="component" value="Unassembled WGS sequence"/>
</dbReference>
<sequence length="209" mass="23442">MEGTSAVPENTVYVGNVDPNVTKELLYELFLQVSPVAKIRYPKDKVLQTHQGFAFVEFYSSQDAEYASKCLNNTVRLFDRTLKVRKANGASSGSTSQTALDVGAKLFIKNIDELVDSAMLTKIFGKFGPLVRPPEIFTLKQGVLRCAYICYSTFEHSDAALERLNNQMVMNKCISVDYAYKEGSKTEKHGDEVERLLDDEAKRHSVKPI</sequence>
<name>A0A0P1KVC8_9SACH</name>
<keyword evidence="8" id="KW-1185">Reference proteome</keyword>
<dbReference type="PANTHER" id="PTHR48030:SF3">
    <property type="entry name" value="SPLICING FACTOR 3B SUBUNIT 4"/>
    <property type="match status" value="1"/>
</dbReference>
<dbReference type="InterPro" id="IPR000504">
    <property type="entry name" value="RRM_dom"/>
</dbReference>
<dbReference type="FunFam" id="3.30.70.330:FF:000895">
    <property type="entry name" value="Hsh49p"/>
    <property type="match status" value="1"/>
</dbReference>
<feature type="domain" description="RRM" evidence="6">
    <location>
        <begin position="104"/>
        <end position="181"/>
    </location>
</feature>
<dbReference type="PANTHER" id="PTHR48030">
    <property type="entry name" value="SPLICING FACTOR 3B SUBUNIT 4"/>
    <property type="match status" value="1"/>
</dbReference>
<dbReference type="Pfam" id="PF00076">
    <property type="entry name" value="RRM_1"/>
    <property type="match status" value="2"/>
</dbReference>
<evidence type="ECO:0000313" key="8">
    <source>
        <dbReference type="Proteomes" id="UP000236544"/>
    </source>
</evidence>
<dbReference type="GO" id="GO:0005730">
    <property type="term" value="C:nucleolus"/>
    <property type="evidence" value="ECO:0007669"/>
    <property type="project" value="TreeGrafter"/>
</dbReference>
<accession>A0A0P1KVC8</accession>
<dbReference type="PROSITE" id="PS50102">
    <property type="entry name" value="RRM"/>
    <property type="match status" value="2"/>
</dbReference>
<keyword evidence="2" id="KW-0677">Repeat</keyword>
<dbReference type="InterPro" id="IPR012677">
    <property type="entry name" value="Nucleotide-bd_a/b_plait_sf"/>
</dbReference>
<dbReference type="EMBL" id="LN890553">
    <property type="protein sequence ID" value="CUS23915.1"/>
    <property type="molecule type" value="Genomic_DNA"/>
</dbReference>
<dbReference type="InterPro" id="IPR035979">
    <property type="entry name" value="RBD_domain_sf"/>
</dbReference>
<dbReference type="SMART" id="SM00360">
    <property type="entry name" value="RRM"/>
    <property type="match status" value="2"/>
</dbReference>
<dbReference type="GO" id="GO:0003723">
    <property type="term" value="F:RNA binding"/>
    <property type="evidence" value="ECO:0007669"/>
    <property type="project" value="UniProtKB-UniRule"/>
</dbReference>
<dbReference type="Gene3D" id="3.30.70.330">
    <property type="match status" value="2"/>
</dbReference>
<evidence type="ECO:0000313" key="7">
    <source>
        <dbReference type="EMBL" id="CUS23915.1"/>
    </source>
</evidence>
<dbReference type="SUPFAM" id="SSF54928">
    <property type="entry name" value="RNA-binding domain, RBD"/>
    <property type="match status" value="1"/>
</dbReference>
<dbReference type="InterPro" id="IPR034158">
    <property type="entry name" value="SF3B4_RRM1"/>
</dbReference>
<evidence type="ECO:0000256" key="3">
    <source>
        <dbReference type="ARBA" id="ARBA00022884"/>
    </source>
</evidence>
<proteinExistence type="predicted"/>
<organism evidence="7 8">
    <name type="scientific">Lachancea quebecensis</name>
    <dbReference type="NCBI Taxonomy" id="1654605"/>
    <lineage>
        <taxon>Eukaryota</taxon>
        <taxon>Fungi</taxon>
        <taxon>Dikarya</taxon>
        <taxon>Ascomycota</taxon>
        <taxon>Saccharomycotina</taxon>
        <taxon>Saccharomycetes</taxon>
        <taxon>Saccharomycetales</taxon>
        <taxon>Saccharomycetaceae</taxon>
        <taxon>Lachancea</taxon>
    </lineage>
</organism>
<protein>
    <submittedName>
        <fullName evidence="7">LAQU0S12e02894g1_1</fullName>
    </submittedName>
</protein>
<evidence type="ECO:0000256" key="4">
    <source>
        <dbReference type="ARBA" id="ARBA00023242"/>
    </source>
</evidence>
<feature type="domain" description="RRM" evidence="6">
    <location>
        <begin position="10"/>
        <end position="89"/>
    </location>
</feature>
<dbReference type="AlphaFoldDB" id="A0A0P1KVC8"/>
<dbReference type="CDD" id="cd12334">
    <property type="entry name" value="RRM1_SF3B4"/>
    <property type="match status" value="1"/>
</dbReference>
<dbReference type="GO" id="GO:0000398">
    <property type="term" value="P:mRNA splicing, via spliceosome"/>
    <property type="evidence" value="ECO:0007669"/>
    <property type="project" value="UniProtKB-ARBA"/>
</dbReference>
<dbReference type="GO" id="GO:0048026">
    <property type="term" value="P:positive regulation of mRNA splicing, via spliceosome"/>
    <property type="evidence" value="ECO:0007669"/>
    <property type="project" value="TreeGrafter"/>
</dbReference>
<evidence type="ECO:0000256" key="1">
    <source>
        <dbReference type="ARBA" id="ARBA00004123"/>
    </source>
</evidence>
<dbReference type="GO" id="GO:0005686">
    <property type="term" value="C:U2 snRNP"/>
    <property type="evidence" value="ECO:0007669"/>
    <property type="project" value="UniProtKB-ARBA"/>
</dbReference>
<dbReference type="InterPro" id="IPR052084">
    <property type="entry name" value="SF3B4_spliceosome_assoc"/>
</dbReference>
<dbReference type="GO" id="GO:0071011">
    <property type="term" value="C:precatalytic spliceosome"/>
    <property type="evidence" value="ECO:0007669"/>
    <property type="project" value="TreeGrafter"/>
</dbReference>
<evidence type="ECO:0000256" key="2">
    <source>
        <dbReference type="ARBA" id="ARBA00022737"/>
    </source>
</evidence>
<comment type="subcellular location">
    <subcellularLocation>
        <location evidence="1">Nucleus</location>
    </subcellularLocation>
</comment>
<evidence type="ECO:0000256" key="5">
    <source>
        <dbReference type="PROSITE-ProRule" id="PRU00176"/>
    </source>
</evidence>
<gene>
    <name evidence="7" type="ORF">LAQU0_S12e02894g</name>
</gene>
<keyword evidence="4" id="KW-0539">Nucleus</keyword>
<evidence type="ECO:0000259" key="6">
    <source>
        <dbReference type="PROSITE" id="PS50102"/>
    </source>
</evidence>